<gene>
    <name evidence="2" type="ORF">NH26_20100</name>
</gene>
<dbReference type="Gene3D" id="2.40.160.10">
    <property type="entry name" value="Porin"/>
    <property type="match status" value="1"/>
</dbReference>
<dbReference type="AlphaFoldDB" id="A0A1S1YSY0"/>
<protein>
    <submittedName>
        <fullName evidence="2">Uncharacterized protein</fullName>
    </submittedName>
</protein>
<feature type="chain" id="PRO_5010320324" evidence="1">
    <location>
        <begin position="19"/>
        <end position="370"/>
    </location>
</feature>
<name>A0A1S1YSY0_FLAPC</name>
<keyword evidence="1" id="KW-0732">Signal</keyword>
<dbReference type="Proteomes" id="UP000179797">
    <property type="component" value="Unassembled WGS sequence"/>
</dbReference>
<sequence>MKNLLSCFLVFLSFYVSASEDPQQKKSNDPLLGAWKNFQQSLKFSLDSRLDFQRTNYHETTDVFATDQRFLFSNFRIGLDGMFNENFGFQFLYSPNDARVGMNNLNQNILSANVHYTSKNNRWHLKAGRSFLNIGTIEQTYNPNDVYTYSIIGNKFGIFKTGITTEYRTKKGQRLGLQIVNAQEDSLGHQVDLQYNVYWYGHLLEDKIKTYASYTAINDKGHIFNAPAYAIHLGIQWNLGKWQLDTDYAYVQNMPNFKENASYQSLPIRLMYKGEKFRPSVKYIYDQVYFNDPSFSGLEVSDAIDNTSIHTLEVALQYYPFPDKNFRFHIVGAYASDSFQYSSIEESHYFNSRWKFNVGVRIGFDVIKGW</sequence>
<dbReference type="STRING" id="915059.NH26_20100"/>
<reference evidence="2 3" key="1">
    <citation type="journal article" date="2012" name="Int. J. Syst. Evol. Microbiol.">
        <title>Flammeovirga pacifica sp. nov., isolated from deep-sea sediment.</title>
        <authorList>
            <person name="Xu H."/>
            <person name="Fu Y."/>
            <person name="Yang N."/>
            <person name="Ding Z."/>
            <person name="Lai Q."/>
            <person name="Zeng R."/>
        </authorList>
    </citation>
    <scope>NUCLEOTIDE SEQUENCE [LARGE SCALE GENOMIC DNA]</scope>
    <source>
        <strain evidence="3">DSM 24597 / LMG 26175 / WPAGA1</strain>
    </source>
</reference>
<dbReference type="EMBL" id="JRYR02000002">
    <property type="protein sequence ID" value="OHX63915.1"/>
    <property type="molecule type" value="Genomic_DNA"/>
</dbReference>
<evidence type="ECO:0000313" key="2">
    <source>
        <dbReference type="EMBL" id="OHX63915.1"/>
    </source>
</evidence>
<keyword evidence="3" id="KW-1185">Reference proteome</keyword>
<organism evidence="2 3">
    <name type="scientific">Flammeovirga pacifica</name>
    <dbReference type="NCBI Taxonomy" id="915059"/>
    <lineage>
        <taxon>Bacteria</taxon>
        <taxon>Pseudomonadati</taxon>
        <taxon>Bacteroidota</taxon>
        <taxon>Cytophagia</taxon>
        <taxon>Cytophagales</taxon>
        <taxon>Flammeovirgaceae</taxon>
        <taxon>Flammeovirga</taxon>
    </lineage>
</organism>
<proteinExistence type="predicted"/>
<evidence type="ECO:0000313" key="3">
    <source>
        <dbReference type="Proteomes" id="UP000179797"/>
    </source>
</evidence>
<dbReference type="RefSeq" id="WP_139263207.1">
    <property type="nucleotide sequence ID" value="NZ_JRYR02000002.1"/>
</dbReference>
<comment type="caution">
    <text evidence="2">The sequence shown here is derived from an EMBL/GenBank/DDBJ whole genome shotgun (WGS) entry which is preliminary data.</text>
</comment>
<dbReference type="SUPFAM" id="SSF56935">
    <property type="entry name" value="Porins"/>
    <property type="match status" value="1"/>
</dbReference>
<accession>A0A1S1YSY0</accession>
<evidence type="ECO:0000256" key="1">
    <source>
        <dbReference type="SAM" id="SignalP"/>
    </source>
</evidence>
<feature type="signal peptide" evidence="1">
    <location>
        <begin position="1"/>
        <end position="18"/>
    </location>
</feature>
<dbReference type="InterPro" id="IPR023614">
    <property type="entry name" value="Porin_dom_sf"/>
</dbReference>
<dbReference type="OrthoDB" id="975039at2"/>